<dbReference type="AlphaFoldDB" id="A0A6P8HST5"/>
<protein>
    <submittedName>
        <fullName evidence="3">Paramyosin-like isoform X1</fullName>
    </submittedName>
</protein>
<reference evidence="3" key="1">
    <citation type="submission" date="2025-08" db="UniProtKB">
        <authorList>
            <consortium name="RefSeq"/>
        </authorList>
    </citation>
    <scope>IDENTIFICATION</scope>
    <source>
        <tissue evidence="3">Tentacle</tissue>
    </source>
</reference>
<dbReference type="GeneID" id="116292497"/>
<accession>A0A6P8HST5</accession>
<dbReference type="KEGG" id="aten:116292497"/>
<feature type="coiled-coil region" evidence="1">
    <location>
        <begin position="14"/>
        <end position="48"/>
    </location>
</feature>
<dbReference type="Proteomes" id="UP000515163">
    <property type="component" value="Unplaced"/>
</dbReference>
<gene>
    <name evidence="3" type="primary">LOC116292497</name>
</gene>
<proteinExistence type="predicted"/>
<organism evidence="2 3">
    <name type="scientific">Actinia tenebrosa</name>
    <name type="common">Australian red waratah sea anemone</name>
    <dbReference type="NCBI Taxonomy" id="6105"/>
    <lineage>
        <taxon>Eukaryota</taxon>
        <taxon>Metazoa</taxon>
        <taxon>Cnidaria</taxon>
        <taxon>Anthozoa</taxon>
        <taxon>Hexacorallia</taxon>
        <taxon>Actiniaria</taxon>
        <taxon>Actiniidae</taxon>
        <taxon>Actinia</taxon>
    </lineage>
</organism>
<dbReference type="OrthoDB" id="6158299at2759"/>
<evidence type="ECO:0000256" key="1">
    <source>
        <dbReference type="SAM" id="Coils"/>
    </source>
</evidence>
<keyword evidence="1" id="KW-0175">Coiled coil</keyword>
<dbReference type="RefSeq" id="XP_031555702.1">
    <property type="nucleotide sequence ID" value="XM_031699842.1"/>
</dbReference>
<sequence>MNSKLSKSTKASKRFQLERTIDLLKKEINRLHQDLLQLRNDLKVERTKSLDLNLALNDKEQEICNLQKEYDQGMKDISSRVLLLEGNFRKEQTEILAILESKDQAIEQLREELCARDKCLEERAKQFDEFKTQTQKELKARDKKIASQWRELEGYRGANNKFLGALNQLRSSSPPLVQRSVSNITKSCQEMHSTKPRNAITPNASRKKFRGSSDWREELSAFF</sequence>
<evidence type="ECO:0000313" key="2">
    <source>
        <dbReference type="Proteomes" id="UP000515163"/>
    </source>
</evidence>
<evidence type="ECO:0000313" key="3">
    <source>
        <dbReference type="RefSeq" id="XP_031555702.1"/>
    </source>
</evidence>
<keyword evidence="2" id="KW-1185">Reference proteome</keyword>
<dbReference type="InParanoid" id="A0A6P8HST5"/>
<name>A0A6P8HST5_ACTTE</name>